<comment type="caution">
    <text evidence="2">The sequence shown here is derived from an EMBL/GenBank/DDBJ whole genome shotgun (WGS) entry which is preliminary data.</text>
</comment>
<accession>A0A1Q5UIK2</accession>
<reference evidence="2 3" key="1">
    <citation type="submission" date="2016-10" db="EMBL/GenBank/DDBJ databases">
        <title>Genome sequence of the ascomycete fungus Penicillium subrubescens.</title>
        <authorList>
            <person name="De Vries R.P."/>
            <person name="Peng M."/>
            <person name="Dilokpimol A."/>
            <person name="Hilden K."/>
            <person name="Makela M.R."/>
            <person name="Grigoriev I."/>
            <person name="Riley R."/>
            <person name="Granchi Z."/>
        </authorList>
    </citation>
    <scope>NUCLEOTIDE SEQUENCE [LARGE SCALE GENOMIC DNA]</scope>
    <source>
        <strain evidence="2 3">CBS 132785</strain>
    </source>
</reference>
<dbReference type="AlphaFoldDB" id="A0A1Q5UIK2"/>
<gene>
    <name evidence="2" type="ORF">PENSUB_2030</name>
</gene>
<evidence type="ECO:0000313" key="3">
    <source>
        <dbReference type="Proteomes" id="UP000186955"/>
    </source>
</evidence>
<dbReference type="Proteomes" id="UP000186955">
    <property type="component" value="Unassembled WGS sequence"/>
</dbReference>
<keyword evidence="3" id="KW-1185">Reference proteome</keyword>
<protein>
    <submittedName>
        <fullName evidence="2">Uncharacterized protein</fullName>
    </submittedName>
</protein>
<organism evidence="2 3">
    <name type="scientific">Penicillium subrubescens</name>
    <dbReference type="NCBI Taxonomy" id="1316194"/>
    <lineage>
        <taxon>Eukaryota</taxon>
        <taxon>Fungi</taxon>
        <taxon>Dikarya</taxon>
        <taxon>Ascomycota</taxon>
        <taxon>Pezizomycotina</taxon>
        <taxon>Eurotiomycetes</taxon>
        <taxon>Eurotiomycetidae</taxon>
        <taxon>Eurotiales</taxon>
        <taxon>Aspergillaceae</taxon>
        <taxon>Penicillium</taxon>
    </lineage>
</organism>
<proteinExistence type="predicted"/>
<feature type="region of interest" description="Disordered" evidence="1">
    <location>
        <begin position="1"/>
        <end position="52"/>
    </location>
</feature>
<name>A0A1Q5UIK2_9EURO</name>
<dbReference type="EMBL" id="MNBE01000228">
    <property type="protein sequence ID" value="OKP12294.1"/>
    <property type="molecule type" value="Genomic_DNA"/>
</dbReference>
<evidence type="ECO:0000256" key="1">
    <source>
        <dbReference type="SAM" id="MobiDB-lite"/>
    </source>
</evidence>
<evidence type="ECO:0000313" key="2">
    <source>
        <dbReference type="EMBL" id="OKP12294.1"/>
    </source>
</evidence>
<sequence length="70" mass="7597">MVQKRNVKAAGGAEVRRSTNRLTCEVADQGQKRPISTTMGKTEPKSGRAEEGTRVTVGLALRIWDQSLGL</sequence>
<feature type="compositionally biased region" description="Basic and acidic residues" evidence="1">
    <location>
        <begin position="42"/>
        <end position="52"/>
    </location>
</feature>